<evidence type="ECO:0000256" key="1">
    <source>
        <dbReference type="ARBA" id="ARBA00023015"/>
    </source>
</evidence>
<feature type="domain" description="OmpR/PhoB-type" evidence="7">
    <location>
        <begin position="124"/>
        <end position="220"/>
    </location>
</feature>
<keyword evidence="3" id="KW-0804">Transcription</keyword>
<dbReference type="CDD" id="cd00383">
    <property type="entry name" value="trans_reg_C"/>
    <property type="match status" value="1"/>
</dbReference>
<dbReference type="Pfam" id="PF00072">
    <property type="entry name" value="Response_reg"/>
    <property type="match status" value="1"/>
</dbReference>
<keyword evidence="9" id="KW-1185">Reference proteome</keyword>
<dbReference type="Pfam" id="PF00486">
    <property type="entry name" value="Trans_reg_C"/>
    <property type="match status" value="1"/>
</dbReference>
<dbReference type="CDD" id="cd17624">
    <property type="entry name" value="REC_OmpR_PmrA-like"/>
    <property type="match status" value="1"/>
</dbReference>
<dbReference type="Proteomes" id="UP000247551">
    <property type="component" value="Unassembled WGS sequence"/>
</dbReference>
<dbReference type="RefSeq" id="WP_110576165.1">
    <property type="nucleotide sequence ID" value="NZ_QKLW01000006.1"/>
</dbReference>
<dbReference type="GO" id="GO:0000976">
    <property type="term" value="F:transcription cis-regulatory region binding"/>
    <property type="evidence" value="ECO:0007669"/>
    <property type="project" value="TreeGrafter"/>
</dbReference>
<evidence type="ECO:0000256" key="5">
    <source>
        <dbReference type="PROSITE-ProRule" id="PRU01091"/>
    </source>
</evidence>
<dbReference type="GO" id="GO:0000156">
    <property type="term" value="F:phosphorelay response regulator activity"/>
    <property type="evidence" value="ECO:0007669"/>
    <property type="project" value="TreeGrafter"/>
</dbReference>
<reference evidence="8 9" key="1">
    <citation type="submission" date="2018-06" db="EMBL/GenBank/DDBJ databases">
        <title>Genomic Encyclopedia of Type Strains, Phase III (KMG-III): the genomes of soil and plant-associated and newly described type strains.</title>
        <authorList>
            <person name="Whitman W."/>
        </authorList>
    </citation>
    <scope>NUCLEOTIDE SEQUENCE [LARGE SCALE GENOMIC DNA]</scope>
    <source>
        <strain evidence="8 9">CECT 7730</strain>
    </source>
</reference>
<keyword evidence="2 5" id="KW-0238">DNA-binding</keyword>
<dbReference type="Gene3D" id="3.40.50.2300">
    <property type="match status" value="1"/>
</dbReference>
<evidence type="ECO:0000259" key="7">
    <source>
        <dbReference type="PROSITE" id="PS51755"/>
    </source>
</evidence>
<dbReference type="InterPro" id="IPR001867">
    <property type="entry name" value="OmpR/PhoB-type_DNA-bd"/>
</dbReference>
<dbReference type="PROSITE" id="PS50110">
    <property type="entry name" value="RESPONSE_REGULATORY"/>
    <property type="match status" value="1"/>
</dbReference>
<organism evidence="8 9">
    <name type="scientific">Marinomonas alcarazii</name>
    <dbReference type="NCBI Taxonomy" id="491949"/>
    <lineage>
        <taxon>Bacteria</taxon>
        <taxon>Pseudomonadati</taxon>
        <taxon>Pseudomonadota</taxon>
        <taxon>Gammaproteobacteria</taxon>
        <taxon>Oceanospirillales</taxon>
        <taxon>Oceanospirillaceae</taxon>
        <taxon>Marinomonas</taxon>
    </lineage>
</organism>
<dbReference type="GO" id="GO:0005829">
    <property type="term" value="C:cytosol"/>
    <property type="evidence" value="ECO:0007669"/>
    <property type="project" value="TreeGrafter"/>
</dbReference>
<dbReference type="SUPFAM" id="SSF52172">
    <property type="entry name" value="CheY-like"/>
    <property type="match status" value="1"/>
</dbReference>
<dbReference type="AlphaFoldDB" id="A0A318UXZ6"/>
<evidence type="ECO:0000313" key="8">
    <source>
        <dbReference type="EMBL" id="PYF80367.1"/>
    </source>
</evidence>
<dbReference type="EMBL" id="QKLW01000006">
    <property type="protein sequence ID" value="PYF80367.1"/>
    <property type="molecule type" value="Genomic_DNA"/>
</dbReference>
<protein>
    <submittedName>
        <fullName evidence="8">Two-component system response regulator TctD</fullName>
    </submittedName>
</protein>
<dbReference type="PANTHER" id="PTHR48111">
    <property type="entry name" value="REGULATOR OF RPOS"/>
    <property type="match status" value="1"/>
</dbReference>
<dbReference type="GO" id="GO:0032993">
    <property type="term" value="C:protein-DNA complex"/>
    <property type="evidence" value="ECO:0007669"/>
    <property type="project" value="TreeGrafter"/>
</dbReference>
<dbReference type="Gene3D" id="6.10.250.690">
    <property type="match status" value="1"/>
</dbReference>
<accession>A0A318UXZ6</accession>
<evidence type="ECO:0000313" key="9">
    <source>
        <dbReference type="Proteomes" id="UP000247551"/>
    </source>
</evidence>
<dbReference type="PANTHER" id="PTHR48111:SF67">
    <property type="entry name" value="TRANSCRIPTIONAL REGULATORY PROTEIN TCTD"/>
    <property type="match status" value="1"/>
</dbReference>
<proteinExistence type="predicted"/>
<feature type="modified residue" description="4-aspartylphosphate" evidence="4">
    <location>
        <position position="51"/>
    </location>
</feature>
<evidence type="ECO:0000256" key="2">
    <source>
        <dbReference type="ARBA" id="ARBA00023125"/>
    </source>
</evidence>
<dbReference type="InterPro" id="IPR011006">
    <property type="entry name" value="CheY-like_superfamily"/>
</dbReference>
<dbReference type="InterPro" id="IPR001789">
    <property type="entry name" value="Sig_transdc_resp-reg_receiver"/>
</dbReference>
<dbReference type="Gene3D" id="1.10.10.10">
    <property type="entry name" value="Winged helix-like DNA-binding domain superfamily/Winged helix DNA-binding domain"/>
    <property type="match status" value="1"/>
</dbReference>
<dbReference type="SMART" id="SM00862">
    <property type="entry name" value="Trans_reg_C"/>
    <property type="match status" value="1"/>
</dbReference>
<dbReference type="GO" id="GO:0006355">
    <property type="term" value="P:regulation of DNA-templated transcription"/>
    <property type="evidence" value="ECO:0007669"/>
    <property type="project" value="InterPro"/>
</dbReference>
<keyword evidence="4" id="KW-0597">Phosphoprotein</keyword>
<dbReference type="InterPro" id="IPR039420">
    <property type="entry name" value="WalR-like"/>
</dbReference>
<evidence type="ECO:0000256" key="3">
    <source>
        <dbReference type="ARBA" id="ARBA00023163"/>
    </source>
</evidence>
<keyword evidence="1" id="KW-0805">Transcription regulation</keyword>
<dbReference type="PROSITE" id="PS51755">
    <property type="entry name" value="OMPR_PHOB"/>
    <property type="match status" value="1"/>
</dbReference>
<gene>
    <name evidence="8" type="ORF">DFP75_1068</name>
</gene>
<evidence type="ECO:0000256" key="4">
    <source>
        <dbReference type="PROSITE-ProRule" id="PRU00169"/>
    </source>
</evidence>
<sequence>MRMLLIEDNESLADSIRVYFKNLGHPIDWIGSVEKAEASLSFDDFDLLILDINLPGKSGFQLLQSLRNQGNRIPVLVLTARTEVDDRVSSLDFGADDYLAKPFDFRELAARCRALYRRERGGASNEIQCGNLMYDLAAHSAKVNGVTLDLRPRELQLLELFLKNLDRVLTKDDISNRLYSYDEAYTPNAIEQTLTRLRKQLDGSTLIIKTIRGLGYLAHVDD</sequence>
<dbReference type="SMART" id="SM00448">
    <property type="entry name" value="REC"/>
    <property type="match status" value="1"/>
</dbReference>
<feature type="domain" description="Response regulatory" evidence="6">
    <location>
        <begin position="2"/>
        <end position="116"/>
    </location>
</feature>
<feature type="DNA-binding region" description="OmpR/PhoB-type" evidence="5">
    <location>
        <begin position="124"/>
        <end position="220"/>
    </location>
</feature>
<comment type="caution">
    <text evidence="8">The sequence shown here is derived from an EMBL/GenBank/DDBJ whole genome shotgun (WGS) entry which is preliminary data.</text>
</comment>
<name>A0A318UXZ6_9GAMM</name>
<evidence type="ECO:0000259" key="6">
    <source>
        <dbReference type="PROSITE" id="PS50110"/>
    </source>
</evidence>
<dbReference type="InterPro" id="IPR036388">
    <property type="entry name" value="WH-like_DNA-bd_sf"/>
</dbReference>